<comment type="caution">
    <text evidence="1">The sequence shown here is derived from an EMBL/GenBank/DDBJ whole genome shotgun (WGS) entry which is preliminary data.</text>
</comment>
<gene>
    <name evidence="1" type="ORF">E5355_00355</name>
</gene>
<keyword evidence="1" id="KW-0675">Receptor</keyword>
<dbReference type="SUPFAM" id="SSF49464">
    <property type="entry name" value="Carboxypeptidase regulatory domain-like"/>
    <property type="match status" value="1"/>
</dbReference>
<reference evidence="1 2" key="1">
    <citation type="submission" date="2019-04" db="EMBL/GenBank/DDBJ databases">
        <title>Microbes associate with the intestines of laboratory mice.</title>
        <authorList>
            <person name="Navarre W."/>
            <person name="Wong E."/>
            <person name="Huang K."/>
            <person name="Tropini C."/>
            <person name="Ng K."/>
            <person name="Yu B."/>
        </authorList>
    </citation>
    <scope>NUCLEOTIDE SEQUENCE [LARGE SCALE GENOMIC DNA]</scope>
    <source>
        <strain evidence="1 2">NM69_E16B</strain>
    </source>
</reference>
<dbReference type="SUPFAM" id="SSF56935">
    <property type="entry name" value="Porins"/>
    <property type="match status" value="1"/>
</dbReference>
<dbReference type="RefSeq" id="WP_136008700.1">
    <property type="nucleotide sequence ID" value="NZ_SRYZ01000001.1"/>
</dbReference>
<dbReference type="Proteomes" id="UP000310532">
    <property type="component" value="Unassembled WGS sequence"/>
</dbReference>
<evidence type="ECO:0000313" key="1">
    <source>
        <dbReference type="EMBL" id="TGY09660.1"/>
    </source>
</evidence>
<dbReference type="EMBL" id="SRYZ01000001">
    <property type="protein sequence ID" value="TGY09660.1"/>
    <property type="molecule type" value="Genomic_DNA"/>
</dbReference>
<accession>A0A4V3RCQ8</accession>
<proteinExistence type="predicted"/>
<name>A0A4V3RCQ8_9BACE</name>
<sequence>MRIISLFILILYGNIYAYSQQVYRGTVNDSQTGKGIEDAVVSLLNEQMLIIDFTYTDKKGDFLISSDSVPHCIMLSHIGCEKQIMPAMKFKSGSTFILQNKGYKIKEVKVTSKRIIERKDTLIYSVSGFQMPQDRTIADVLKKMPGIEVLPSGQIKFEDKAISKLYIEGMDLMGNRYSLATNNLSNKVVKEVQVLRNHQAISVLRGKSFSEQAALNLVLTDDVRYTFSGSADIGIGYSGNDELVWDARLVGLFFGKRQQNLSIYKTNNIGEDVSDEVRLQSGDDNVEDISIEPLLSVPSISIRGIDEKRYLMNRSHLFAANHLYKISSTSNLRGQFTYVNKQDKQKNDRFLSYFYPDGNITIQEDDNLSLNTECYTAEMDYQLNGNKKYIRNYMVGNIENNKVGSFINSNNTLINATTQVKRKDISNYFQLIGTYGKGHVLKILSNNSFHESPQKMIVSPGLYEKVINAGKPYDAFMQDGYLRYFHSHTSTELQLKIAGFYANMQVGVEYHNQKMGSALYCKENDEIYPTTADNFVNDLTFMDTKIYSTPSLRYKNYHWELRLDIPISYHKYHLNYKKEGEKENIHRVYIEPLFNVTYELNAYWKLINAVNFSYQIPNINYFYTNYIFTNYRNAFNGSSFYDSRSLVYNLVLKFNNPMNGLFWSAGGSIIPNWQDKMLSTKQDGILSSNEMLDIKHRNLYWNARTRLSKNFGWWKLFTALTGNYSQSQTKNLLSEEIVPYTTRNLSLAFNFSVQPCKYISIEGSEEYLRSALSSEITQGVHAEYFHSNLTFNLFPTSSWRLKWDNQYLLSRKPIYSSIYFMDIGTSYLWGKVEIEFSFNNVLNKRNFQQTTYSSMSESTTLNYFRPREILIKMRLNF</sequence>
<dbReference type="InterPro" id="IPR008969">
    <property type="entry name" value="CarboxyPept-like_regulatory"/>
</dbReference>
<protein>
    <submittedName>
        <fullName evidence="1">TonB-dependent receptor</fullName>
    </submittedName>
</protein>
<organism evidence="1 2">
    <name type="scientific">Bacteroides muris</name>
    <name type="common">ex Afrizal et al. 2022</name>
    <dbReference type="NCBI Taxonomy" id="2516960"/>
    <lineage>
        <taxon>Bacteria</taxon>
        <taxon>Pseudomonadati</taxon>
        <taxon>Bacteroidota</taxon>
        <taxon>Bacteroidia</taxon>
        <taxon>Bacteroidales</taxon>
        <taxon>Bacteroidaceae</taxon>
        <taxon>Bacteroides</taxon>
    </lineage>
</organism>
<dbReference type="AlphaFoldDB" id="A0A4V3RCQ8"/>
<evidence type="ECO:0000313" key="2">
    <source>
        <dbReference type="Proteomes" id="UP000310532"/>
    </source>
</evidence>
<keyword evidence="2" id="KW-1185">Reference proteome</keyword>